<evidence type="ECO:0000313" key="2">
    <source>
        <dbReference type="Proteomes" id="UP000827872"/>
    </source>
</evidence>
<keyword evidence="2" id="KW-1185">Reference proteome</keyword>
<accession>A0ACB8F2K0</accession>
<dbReference type="Proteomes" id="UP000827872">
    <property type="component" value="Linkage Group LG05"/>
</dbReference>
<name>A0ACB8F2K0_9SAUR</name>
<comment type="caution">
    <text evidence="1">The sequence shown here is derived from an EMBL/GenBank/DDBJ whole genome shotgun (WGS) entry which is preliminary data.</text>
</comment>
<evidence type="ECO:0000313" key="1">
    <source>
        <dbReference type="EMBL" id="KAH7999367.1"/>
    </source>
</evidence>
<reference evidence="1" key="1">
    <citation type="submission" date="2021-08" db="EMBL/GenBank/DDBJ databases">
        <title>The first chromosome-level gecko genome reveals the dynamic sex chromosomes of Neotropical dwarf geckos (Sphaerodactylidae: Sphaerodactylus).</title>
        <authorList>
            <person name="Pinto B.J."/>
            <person name="Keating S.E."/>
            <person name="Gamble T."/>
        </authorList>
    </citation>
    <scope>NUCLEOTIDE SEQUENCE</scope>
    <source>
        <strain evidence="1">TG3544</strain>
    </source>
</reference>
<organism evidence="1 2">
    <name type="scientific">Sphaerodactylus townsendi</name>
    <dbReference type="NCBI Taxonomy" id="933632"/>
    <lineage>
        <taxon>Eukaryota</taxon>
        <taxon>Metazoa</taxon>
        <taxon>Chordata</taxon>
        <taxon>Craniata</taxon>
        <taxon>Vertebrata</taxon>
        <taxon>Euteleostomi</taxon>
        <taxon>Lepidosauria</taxon>
        <taxon>Squamata</taxon>
        <taxon>Bifurcata</taxon>
        <taxon>Gekkota</taxon>
        <taxon>Sphaerodactylidae</taxon>
        <taxon>Sphaerodactylus</taxon>
    </lineage>
</organism>
<dbReference type="EMBL" id="CM037618">
    <property type="protein sequence ID" value="KAH7999367.1"/>
    <property type="molecule type" value="Genomic_DNA"/>
</dbReference>
<proteinExistence type="predicted"/>
<sequence length="121" mass="13291">MAATSQSRMLMLQDSTHTLQYCVAEEETAHLPRPAVGYSSEGRSNTIRVPISFTERSAFDMWDQQRGTCLIIEKENMNDHFISAGDTISGSPDGTGGVEGPIKASLGMEALEWSYPEQCMV</sequence>
<protein>
    <submittedName>
        <fullName evidence="1">Uncharacterized protein</fullName>
    </submittedName>
</protein>
<gene>
    <name evidence="1" type="ORF">K3G42_009243</name>
</gene>